<dbReference type="InterPro" id="IPR036107">
    <property type="entry name" value="CsrA_sf"/>
</dbReference>
<protein>
    <recommendedName>
        <fullName evidence="3">Carbon storage regulator</fullName>
    </recommendedName>
</protein>
<sequence length="84" mass="9367">MLILTRRQGQLVRIEPDPRLDPSTPVGELFLDGPIEVLVTHISGSQVRLGILAHPSLVILRNELYDKSGRLDPDVVSESRQKSK</sequence>
<dbReference type="SUPFAM" id="SSF117130">
    <property type="entry name" value="CsrA-like"/>
    <property type="match status" value="1"/>
</dbReference>
<name>A0A1F6TF81_9PROT</name>
<dbReference type="GO" id="GO:0006109">
    <property type="term" value="P:regulation of carbohydrate metabolic process"/>
    <property type="evidence" value="ECO:0007669"/>
    <property type="project" value="InterPro"/>
</dbReference>
<organism evidence="1 2">
    <name type="scientific">Candidatus Muproteobacteria bacterium RBG_16_65_31</name>
    <dbReference type="NCBI Taxonomy" id="1817759"/>
    <lineage>
        <taxon>Bacteria</taxon>
        <taxon>Pseudomonadati</taxon>
        <taxon>Pseudomonadota</taxon>
        <taxon>Candidatus Muproteobacteria</taxon>
    </lineage>
</organism>
<dbReference type="EMBL" id="MFST01000100">
    <property type="protein sequence ID" value="OGI43778.1"/>
    <property type="molecule type" value="Genomic_DNA"/>
</dbReference>
<gene>
    <name evidence="1" type="ORF">A2V92_03080</name>
</gene>
<proteinExistence type="predicted"/>
<dbReference type="Proteomes" id="UP000179344">
    <property type="component" value="Unassembled WGS sequence"/>
</dbReference>
<accession>A0A1F6TF81</accession>
<dbReference type="InterPro" id="IPR003751">
    <property type="entry name" value="CsrA"/>
</dbReference>
<evidence type="ECO:0008006" key="3">
    <source>
        <dbReference type="Google" id="ProtNLM"/>
    </source>
</evidence>
<dbReference type="GO" id="GO:0003723">
    <property type="term" value="F:RNA binding"/>
    <property type="evidence" value="ECO:0007669"/>
    <property type="project" value="InterPro"/>
</dbReference>
<reference evidence="1 2" key="1">
    <citation type="journal article" date="2016" name="Nat. Commun.">
        <title>Thousands of microbial genomes shed light on interconnected biogeochemical processes in an aquifer system.</title>
        <authorList>
            <person name="Anantharaman K."/>
            <person name="Brown C.T."/>
            <person name="Hug L.A."/>
            <person name="Sharon I."/>
            <person name="Castelle C.J."/>
            <person name="Probst A.J."/>
            <person name="Thomas B.C."/>
            <person name="Singh A."/>
            <person name="Wilkins M.J."/>
            <person name="Karaoz U."/>
            <person name="Brodie E.L."/>
            <person name="Williams K.H."/>
            <person name="Hubbard S.S."/>
            <person name="Banfield J.F."/>
        </authorList>
    </citation>
    <scope>NUCLEOTIDE SEQUENCE [LARGE SCALE GENOMIC DNA]</scope>
</reference>
<comment type="caution">
    <text evidence="1">The sequence shown here is derived from an EMBL/GenBank/DDBJ whole genome shotgun (WGS) entry which is preliminary data.</text>
</comment>
<evidence type="ECO:0000313" key="2">
    <source>
        <dbReference type="Proteomes" id="UP000179344"/>
    </source>
</evidence>
<dbReference type="Pfam" id="PF02599">
    <property type="entry name" value="CsrA"/>
    <property type="match status" value="1"/>
</dbReference>
<evidence type="ECO:0000313" key="1">
    <source>
        <dbReference type="EMBL" id="OGI43778.1"/>
    </source>
</evidence>
<dbReference type="Gene3D" id="2.60.40.4380">
    <property type="entry name" value="Translational regulator CsrA"/>
    <property type="match status" value="1"/>
</dbReference>
<dbReference type="GO" id="GO:0006402">
    <property type="term" value="P:mRNA catabolic process"/>
    <property type="evidence" value="ECO:0007669"/>
    <property type="project" value="InterPro"/>
</dbReference>
<dbReference type="AlphaFoldDB" id="A0A1F6TF81"/>